<evidence type="ECO:0000313" key="1">
    <source>
        <dbReference type="EMBL" id="KAF9783959.1"/>
    </source>
</evidence>
<reference evidence="1" key="2">
    <citation type="submission" date="2020-11" db="EMBL/GenBank/DDBJ databases">
        <authorList>
            <consortium name="DOE Joint Genome Institute"/>
            <person name="Kuo A."/>
            <person name="Miyauchi S."/>
            <person name="Kiss E."/>
            <person name="Drula E."/>
            <person name="Kohler A."/>
            <person name="Sanchez-Garcia M."/>
            <person name="Andreopoulos B."/>
            <person name="Barry K.W."/>
            <person name="Bonito G."/>
            <person name="Buee M."/>
            <person name="Carver A."/>
            <person name="Chen C."/>
            <person name="Cichocki N."/>
            <person name="Clum A."/>
            <person name="Culley D."/>
            <person name="Crous P.W."/>
            <person name="Fauchery L."/>
            <person name="Girlanda M."/>
            <person name="Hayes R."/>
            <person name="Keri Z."/>
            <person name="Labutti K."/>
            <person name="Lipzen A."/>
            <person name="Lombard V."/>
            <person name="Magnuson J."/>
            <person name="Maillard F."/>
            <person name="Morin E."/>
            <person name="Murat C."/>
            <person name="Nolan M."/>
            <person name="Ohm R."/>
            <person name="Pangilinan J."/>
            <person name="Pereira M."/>
            <person name="Perotto S."/>
            <person name="Peter M."/>
            <person name="Riley R."/>
            <person name="Sitrit Y."/>
            <person name="Stielow B."/>
            <person name="Szollosi G."/>
            <person name="Zifcakova L."/>
            <person name="Stursova M."/>
            <person name="Spatafora J.W."/>
            <person name="Tedersoo L."/>
            <person name="Vaario L.-M."/>
            <person name="Yamada A."/>
            <person name="Yan M."/>
            <person name="Wang P."/>
            <person name="Xu J."/>
            <person name="Bruns T."/>
            <person name="Baldrian P."/>
            <person name="Vilgalys R."/>
            <person name="Henrissat B."/>
            <person name="Grigoriev I.V."/>
            <person name="Hibbett D."/>
            <person name="Nagy L.G."/>
            <person name="Martin F.M."/>
        </authorList>
    </citation>
    <scope>NUCLEOTIDE SEQUENCE</scope>
    <source>
        <strain evidence="1">UH-Tt-Lm1</strain>
    </source>
</reference>
<feature type="non-terminal residue" evidence="1">
    <location>
        <position position="1"/>
    </location>
</feature>
<dbReference type="OrthoDB" id="162969at2759"/>
<feature type="non-terminal residue" evidence="1">
    <location>
        <position position="200"/>
    </location>
</feature>
<accession>A0A9P6L686</accession>
<gene>
    <name evidence="1" type="ORF">BJ322DRAFT_978131</name>
</gene>
<dbReference type="AlphaFoldDB" id="A0A9P6L686"/>
<proteinExistence type="predicted"/>
<reference evidence="1" key="1">
    <citation type="journal article" date="2020" name="Nat. Commun.">
        <title>Large-scale genome sequencing of mycorrhizal fungi provides insights into the early evolution of symbiotic traits.</title>
        <authorList>
            <person name="Miyauchi S."/>
            <person name="Kiss E."/>
            <person name="Kuo A."/>
            <person name="Drula E."/>
            <person name="Kohler A."/>
            <person name="Sanchez-Garcia M."/>
            <person name="Morin E."/>
            <person name="Andreopoulos B."/>
            <person name="Barry K.W."/>
            <person name="Bonito G."/>
            <person name="Buee M."/>
            <person name="Carver A."/>
            <person name="Chen C."/>
            <person name="Cichocki N."/>
            <person name="Clum A."/>
            <person name="Culley D."/>
            <person name="Crous P.W."/>
            <person name="Fauchery L."/>
            <person name="Girlanda M."/>
            <person name="Hayes R.D."/>
            <person name="Keri Z."/>
            <person name="LaButti K."/>
            <person name="Lipzen A."/>
            <person name="Lombard V."/>
            <person name="Magnuson J."/>
            <person name="Maillard F."/>
            <person name="Murat C."/>
            <person name="Nolan M."/>
            <person name="Ohm R.A."/>
            <person name="Pangilinan J."/>
            <person name="Pereira M.F."/>
            <person name="Perotto S."/>
            <person name="Peter M."/>
            <person name="Pfister S."/>
            <person name="Riley R."/>
            <person name="Sitrit Y."/>
            <person name="Stielow J.B."/>
            <person name="Szollosi G."/>
            <person name="Zifcakova L."/>
            <person name="Stursova M."/>
            <person name="Spatafora J.W."/>
            <person name="Tedersoo L."/>
            <person name="Vaario L.M."/>
            <person name="Yamada A."/>
            <person name="Yan M."/>
            <person name="Wang P."/>
            <person name="Xu J."/>
            <person name="Bruns T."/>
            <person name="Baldrian P."/>
            <person name="Vilgalys R."/>
            <person name="Dunand C."/>
            <person name="Henrissat B."/>
            <person name="Grigoriev I.V."/>
            <person name="Hibbett D."/>
            <person name="Nagy L.G."/>
            <person name="Martin F.M."/>
        </authorList>
    </citation>
    <scope>NUCLEOTIDE SEQUENCE</scope>
    <source>
        <strain evidence="1">UH-Tt-Lm1</strain>
    </source>
</reference>
<protein>
    <recommendedName>
        <fullName evidence="3">DDE-1 domain-containing protein</fullName>
    </recommendedName>
</protein>
<name>A0A9P6L686_9AGAM</name>
<evidence type="ECO:0000313" key="2">
    <source>
        <dbReference type="Proteomes" id="UP000736335"/>
    </source>
</evidence>
<sequence>RRRFCEEAPKRDESGEANIYSFNLLETIHMAVDAWNDVTPETIKNCWKHKLADIRREPLILRILQTLAQRGWNVIHTFADSSSGMTLPQAEGSLKKIFGDQYNDDDWRPALKIVTETEPNEDVHSHIKVLQDKSRAKKQPFIPAEYTEAAAEVASAIKELERRNRIFEGPPSADAFIEPDIEREVEVVLIRSDDKLVAEV</sequence>
<comment type="caution">
    <text evidence="1">The sequence shown here is derived from an EMBL/GenBank/DDBJ whole genome shotgun (WGS) entry which is preliminary data.</text>
</comment>
<keyword evidence="2" id="KW-1185">Reference proteome</keyword>
<dbReference type="EMBL" id="WIUZ02000009">
    <property type="protein sequence ID" value="KAF9783959.1"/>
    <property type="molecule type" value="Genomic_DNA"/>
</dbReference>
<organism evidence="1 2">
    <name type="scientific">Thelephora terrestris</name>
    <dbReference type="NCBI Taxonomy" id="56493"/>
    <lineage>
        <taxon>Eukaryota</taxon>
        <taxon>Fungi</taxon>
        <taxon>Dikarya</taxon>
        <taxon>Basidiomycota</taxon>
        <taxon>Agaricomycotina</taxon>
        <taxon>Agaricomycetes</taxon>
        <taxon>Thelephorales</taxon>
        <taxon>Thelephoraceae</taxon>
        <taxon>Thelephora</taxon>
    </lineage>
</organism>
<evidence type="ECO:0008006" key="3">
    <source>
        <dbReference type="Google" id="ProtNLM"/>
    </source>
</evidence>
<dbReference type="Proteomes" id="UP000736335">
    <property type="component" value="Unassembled WGS sequence"/>
</dbReference>